<name>A0A0G4G0I2_9ALVE</name>
<evidence type="ECO:0000256" key="6">
    <source>
        <dbReference type="ARBA" id="ARBA00022833"/>
    </source>
</evidence>
<dbReference type="NCBIfam" id="TIGR00326">
    <property type="entry name" value="eubact_ribD"/>
    <property type="match status" value="1"/>
</dbReference>
<dbReference type="GO" id="GO:0009231">
    <property type="term" value="P:riboflavin biosynthetic process"/>
    <property type="evidence" value="ECO:0007669"/>
    <property type="project" value="UniProtKB-UniPathway"/>
</dbReference>
<protein>
    <recommendedName>
        <fullName evidence="8">Riboflavin biosynthesis protein PYRD, chloroplastic</fullName>
        <ecNumber evidence="3">3.5.4.26</ecNumber>
    </recommendedName>
</protein>
<proteinExistence type="predicted"/>
<dbReference type="PROSITE" id="PS51747">
    <property type="entry name" value="CYT_DCMP_DEAMINASES_2"/>
    <property type="match status" value="1"/>
</dbReference>
<gene>
    <name evidence="11" type="ORF">Cvel_19549</name>
</gene>
<dbReference type="InterPro" id="IPR004794">
    <property type="entry name" value="Eubact_RibD"/>
</dbReference>
<comment type="function">
    <text evidence="7">Monofunctional pyrimidine deaminase involved in the riboflavin biosynthesis pathway. Also has a reductase domain that lacks catalytically essential substrate-binding residues.</text>
</comment>
<evidence type="ECO:0000313" key="11">
    <source>
        <dbReference type="EMBL" id="CEM21038.1"/>
    </source>
</evidence>
<dbReference type="InterPro" id="IPR016192">
    <property type="entry name" value="APOBEC/CMP_deaminase_Zn-bd"/>
</dbReference>
<evidence type="ECO:0000256" key="2">
    <source>
        <dbReference type="ARBA" id="ARBA00004882"/>
    </source>
</evidence>
<dbReference type="AlphaFoldDB" id="A0A0G4G0I2"/>
<accession>A0A0G4G0I2</accession>
<dbReference type="PANTHER" id="PTHR11079">
    <property type="entry name" value="CYTOSINE DEAMINASE FAMILY MEMBER"/>
    <property type="match status" value="1"/>
</dbReference>
<dbReference type="CDD" id="cd01284">
    <property type="entry name" value="Riboflavin_deaminase-reductase"/>
    <property type="match status" value="1"/>
</dbReference>
<dbReference type="UniPathway" id="UPA00275">
    <property type="reaction ID" value="UER00401"/>
</dbReference>
<dbReference type="Gene3D" id="3.40.140.10">
    <property type="entry name" value="Cytidine Deaminase, domain 2"/>
    <property type="match status" value="1"/>
</dbReference>
<keyword evidence="9" id="KW-0732">Signal</keyword>
<reference evidence="11" key="1">
    <citation type="submission" date="2014-11" db="EMBL/GenBank/DDBJ databases">
        <authorList>
            <person name="Otto D Thomas"/>
            <person name="Naeem Raeece"/>
        </authorList>
    </citation>
    <scope>NUCLEOTIDE SEQUENCE</scope>
</reference>
<keyword evidence="5" id="KW-0378">Hydrolase</keyword>
<sequence>MPSPSPSLLPSLLLGAVLLLSLVIVSESTRILKGGAFLSRLPSSSVARPRAVSRKRSELLPSVLTGLPGLKGTGLEDEELYMQRALSLAVRAAGNTRPNPMVGCVITSPDGYIVGEGFHPKAGEPHAERMALKQAGEKAKGGTAYVTLEPCSHHGRTPPCTEGLIEAGVAKVVPACVDPNPVVAGSGLRKLVQAGIEVGAPLCSREALSVNMPFFHKIQKKTPFGVVHLKQSAEGELSVLPFASPEDYPPTSWVTRLRLAETDAALLSASASDLFGVLLQKDKNGEAGEEKEKWDFPSAERVVLDWGLGDSLPPVGVSFESLCTLLPRTKGQEEGKDSLETGGERYPRLRGGVTLLNGDGTGGVWEGGGVKVESLQSALLLPWMCGRDFLSVRIALPTQILPDAGRVGLIQYVMVETEKRTGGGDDGGSFGDPVGETELREFLGLSKEHILMTAGEEEGPGGSVVQHFRVLA</sequence>
<dbReference type="SUPFAM" id="SSF53927">
    <property type="entry name" value="Cytidine deaminase-like"/>
    <property type="match status" value="1"/>
</dbReference>
<evidence type="ECO:0000256" key="7">
    <source>
        <dbReference type="ARBA" id="ARBA00058389"/>
    </source>
</evidence>
<dbReference type="EMBL" id="CDMZ01000766">
    <property type="protein sequence ID" value="CEM21038.1"/>
    <property type="molecule type" value="Genomic_DNA"/>
</dbReference>
<evidence type="ECO:0000259" key="10">
    <source>
        <dbReference type="PROSITE" id="PS51747"/>
    </source>
</evidence>
<organism evidence="11">
    <name type="scientific">Chromera velia CCMP2878</name>
    <dbReference type="NCBI Taxonomy" id="1169474"/>
    <lineage>
        <taxon>Eukaryota</taxon>
        <taxon>Sar</taxon>
        <taxon>Alveolata</taxon>
        <taxon>Colpodellida</taxon>
        <taxon>Chromeraceae</taxon>
        <taxon>Chromera</taxon>
    </lineage>
</organism>
<dbReference type="VEuPathDB" id="CryptoDB:Cvel_19549"/>
<keyword evidence="6" id="KW-0862">Zinc</keyword>
<feature type="chain" id="PRO_5005189511" description="Riboflavin biosynthesis protein PYRD, chloroplastic" evidence="9">
    <location>
        <begin position="29"/>
        <end position="472"/>
    </location>
</feature>
<keyword evidence="4" id="KW-0479">Metal-binding</keyword>
<dbReference type="GO" id="GO:0008835">
    <property type="term" value="F:diaminohydroxyphosphoribosylaminopyrimidine deaminase activity"/>
    <property type="evidence" value="ECO:0007669"/>
    <property type="project" value="UniProtKB-EC"/>
</dbReference>
<evidence type="ECO:0000256" key="1">
    <source>
        <dbReference type="ARBA" id="ARBA00001947"/>
    </source>
</evidence>
<dbReference type="Pfam" id="PF00383">
    <property type="entry name" value="dCMP_cyt_deam_1"/>
    <property type="match status" value="1"/>
</dbReference>
<dbReference type="GO" id="GO:0008270">
    <property type="term" value="F:zinc ion binding"/>
    <property type="evidence" value="ECO:0007669"/>
    <property type="project" value="InterPro"/>
</dbReference>
<dbReference type="EC" id="3.5.4.26" evidence="3"/>
<dbReference type="PANTHER" id="PTHR11079:SF162">
    <property type="entry name" value="RIBOFLAVIN BIOSYNTHESIS PROTEIN PYRD, CHLOROPLASTIC"/>
    <property type="match status" value="1"/>
</dbReference>
<evidence type="ECO:0000256" key="5">
    <source>
        <dbReference type="ARBA" id="ARBA00022801"/>
    </source>
</evidence>
<feature type="domain" description="CMP/dCMP-type deaminase" evidence="10">
    <location>
        <begin position="76"/>
        <end position="199"/>
    </location>
</feature>
<dbReference type="InterPro" id="IPR002125">
    <property type="entry name" value="CMP_dCMP_dom"/>
</dbReference>
<evidence type="ECO:0000256" key="8">
    <source>
        <dbReference type="ARBA" id="ARBA00070721"/>
    </source>
</evidence>
<dbReference type="InterPro" id="IPR016193">
    <property type="entry name" value="Cytidine_deaminase-like"/>
</dbReference>
<evidence type="ECO:0000256" key="9">
    <source>
        <dbReference type="SAM" id="SignalP"/>
    </source>
</evidence>
<feature type="signal peptide" evidence="9">
    <location>
        <begin position="1"/>
        <end position="28"/>
    </location>
</feature>
<dbReference type="PROSITE" id="PS00903">
    <property type="entry name" value="CYT_DCMP_DEAMINASES_1"/>
    <property type="match status" value="1"/>
</dbReference>
<evidence type="ECO:0000256" key="4">
    <source>
        <dbReference type="ARBA" id="ARBA00022723"/>
    </source>
</evidence>
<comment type="pathway">
    <text evidence="2">Cofactor biosynthesis; riboflavin biosynthesis; 5-amino-6-(D-ribitylamino)uracil from GTP: step 2/4.</text>
</comment>
<comment type="cofactor">
    <cofactor evidence="1">
        <name>Zn(2+)</name>
        <dbReference type="ChEBI" id="CHEBI:29105"/>
    </cofactor>
</comment>
<evidence type="ECO:0000256" key="3">
    <source>
        <dbReference type="ARBA" id="ARBA00012766"/>
    </source>
</evidence>
<dbReference type="FunFam" id="3.40.140.10:FF:000025">
    <property type="entry name" value="Riboflavin biosynthesis protein RibD"/>
    <property type="match status" value="1"/>
</dbReference>